<evidence type="ECO:0000256" key="5">
    <source>
        <dbReference type="SAM" id="MobiDB-lite"/>
    </source>
</evidence>
<dbReference type="CDD" id="cd02243">
    <property type="entry name" value="cupin_11S_legumin_C"/>
    <property type="match status" value="1"/>
</dbReference>
<sequence length="323" mass="36626">MAKLSLLCSLSVCFLILFHTQAYQPSQRQSKCQVQNIDALEPTRKVQSEAGETEHWDQNNEQLECAGVSVTRYTIQPRGLLLPHYNNAPQITYVTQGRGMHGAAIPGCPETYQSSQQSEQQQQQVPYEQGQGQEERSTQGDQHQKVREIRQGDILAVPVGVANWFYNDGETPLVLVTLLDTSNNENQLDDNRRNAIMAPHWNLNAHSIIYVTRGSAQVQIVGNYQQPIYDGELRQDQIIVVPQNFAVVKRAKDQGFEWIAFKTNDNAMVNPLVGRTSAIRAMPREILQNAFRISSEEARRLKYNRDEVELLAPRPQSEQRDVA</sequence>
<evidence type="ECO:0000256" key="6">
    <source>
        <dbReference type="SAM" id="SignalP"/>
    </source>
</evidence>
<keyword evidence="9" id="KW-1185">Reference proteome</keyword>
<dbReference type="InterPro" id="IPR011051">
    <property type="entry name" value="RmlC_Cupin_sf"/>
</dbReference>
<dbReference type="PRINTS" id="PR00439">
    <property type="entry name" value="11SGLOBULIN"/>
</dbReference>
<feature type="domain" description="Cupin type-1" evidence="7">
    <location>
        <begin position="37"/>
        <end position="189"/>
    </location>
</feature>
<keyword evidence="2" id="KW-0758">Storage protein</keyword>
<gene>
    <name evidence="8" type="ORF">AQUCO_01700714v1</name>
</gene>
<evidence type="ECO:0000256" key="1">
    <source>
        <dbReference type="ARBA" id="ARBA00007178"/>
    </source>
</evidence>
<dbReference type="Pfam" id="PF00190">
    <property type="entry name" value="Cupin_1"/>
    <property type="match status" value="2"/>
</dbReference>
<feature type="signal peptide" evidence="6">
    <location>
        <begin position="1"/>
        <end position="22"/>
    </location>
</feature>
<feature type="compositionally biased region" description="Low complexity" evidence="5">
    <location>
        <begin position="109"/>
        <end position="132"/>
    </location>
</feature>
<keyword evidence="3" id="KW-0708">Seed storage protein</keyword>
<dbReference type="InterPro" id="IPR006045">
    <property type="entry name" value="Cupin_1"/>
</dbReference>
<feature type="chain" id="PRO_5013875481" description="Cupin type-1 domain-containing protein" evidence="6">
    <location>
        <begin position="23"/>
        <end position="323"/>
    </location>
</feature>
<dbReference type="InParanoid" id="A0A2G5DPD5"/>
<keyword evidence="4" id="KW-1015">Disulfide bond</keyword>
<dbReference type="CDD" id="cd02242">
    <property type="entry name" value="cupin_11S_legumin_N"/>
    <property type="match status" value="1"/>
</dbReference>
<proteinExistence type="inferred from homology"/>
<dbReference type="GO" id="GO:0045735">
    <property type="term" value="F:nutrient reservoir activity"/>
    <property type="evidence" value="ECO:0007669"/>
    <property type="project" value="UniProtKB-KW"/>
</dbReference>
<evidence type="ECO:0000256" key="2">
    <source>
        <dbReference type="ARBA" id="ARBA00022761"/>
    </source>
</evidence>
<dbReference type="Gene3D" id="2.60.120.10">
    <property type="entry name" value="Jelly Rolls"/>
    <property type="match status" value="2"/>
</dbReference>
<dbReference type="OrthoDB" id="1903982at2759"/>
<dbReference type="EMBL" id="KZ305034">
    <property type="protein sequence ID" value="PIA45358.1"/>
    <property type="molecule type" value="Genomic_DNA"/>
</dbReference>
<name>A0A2G5DPD5_AQUCA</name>
<dbReference type="SUPFAM" id="SSF51182">
    <property type="entry name" value="RmlC-like cupins"/>
    <property type="match status" value="1"/>
</dbReference>
<evidence type="ECO:0000256" key="3">
    <source>
        <dbReference type="ARBA" id="ARBA00023129"/>
    </source>
</evidence>
<evidence type="ECO:0000259" key="7">
    <source>
        <dbReference type="SMART" id="SM00835"/>
    </source>
</evidence>
<evidence type="ECO:0000256" key="4">
    <source>
        <dbReference type="ARBA" id="ARBA00023157"/>
    </source>
</evidence>
<dbReference type="Proteomes" id="UP000230069">
    <property type="component" value="Unassembled WGS sequence"/>
</dbReference>
<dbReference type="PANTHER" id="PTHR31189">
    <property type="entry name" value="OS03G0336100 PROTEIN-RELATED"/>
    <property type="match status" value="1"/>
</dbReference>
<organism evidence="8 9">
    <name type="scientific">Aquilegia coerulea</name>
    <name type="common">Rocky mountain columbine</name>
    <dbReference type="NCBI Taxonomy" id="218851"/>
    <lineage>
        <taxon>Eukaryota</taxon>
        <taxon>Viridiplantae</taxon>
        <taxon>Streptophyta</taxon>
        <taxon>Embryophyta</taxon>
        <taxon>Tracheophyta</taxon>
        <taxon>Spermatophyta</taxon>
        <taxon>Magnoliopsida</taxon>
        <taxon>Ranunculales</taxon>
        <taxon>Ranunculaceae</taxon>
        <taxon>Thalictroideae</taxon>
        <taxon>Aquilegia</taxon>
    </lineage>
</organism>
<dbReference type="AlphaFoldDB" id="A0A2G5DPD5"/>
<feature type="compositionally biased region" description="Basic and acidic residues" evidence="5">
    <location>
        <begin position="133"/>
        <end position="145"/>
    </location>
</feature>
<dbReference type="InterPro" id="IPR050253">
    <property type="entry name" value="Seed_Storage-Functional"/>
</dbReference>
<feature type="domain" description="Cupin type-1" evidence="7">
    <location>
        <begin position="190"/>
        <end position="299"/>
    </location>
</feature>
<keyword evidence="6" id="KW-0732">Signal</keyword>
<reference evidence="8 9" key="1">
    <citation type="submission" date="2017-09" db="EMBL/GenBank/DDBJ databases">
        <title>WGS assembly of Aquilegia coerulea Goldsmith.</title>
        <authorList>
            <person name="Hodges S."/>
            <person name="Kramer E."/>
            <person name="Nordborg M."/>
            <person name="Tomkins J."/>
            <person name="Borevitz J."/>
            <person name="Derieg N."/>
            <person name="Yan J."/>
            <person name="Mihaltcheva S."/>
            <person name="Hayes R.D."/>
            <person name="Rokhsar D."/>
        </authorList>
    </citation>
    <scope>NUCLEOTIDE SEQUENCE [LARGE SCALE GENOMIC DNA]</scope>
    <source>
        <strain evidence="9">cv. Goldsmith</strain>
    </source>
</reference>
<dbReference type="SMART" id="SM00835">
    <property type="entry name" value="Cupin_1"/>
    <property type="match status" value="2"/>
</dbReference>
<dbReference type="PANTHER" id="PTHR31189:SF48">
    <property type="entry name" value="LEGUMIN B"/>
    <property type="match status" value="1"/>
</dbReference>
<dbReference type="FunCoup" id="A0A2G5DPD5">
    <property type="interactions" value="386"/>
</dbReference>
<comment type="similarity">
    <text evidence="1">Belongs to the 11S seed storage protein (globulins) family.</text>
</comment>
<dbReference type="STRING" id="218851.A0A2G5DPD5"/>
<accession>A0A2G5DPD5</accession>
<dbReference type="InterPro" id="IPR014710">
    <property type="entry name" value="RmlC-like_jellyroll"/>
</dbReference>
<feature type="region of interest" description="Disordered" evidence="5">
    <location>
        <begin position="104"/>
        <end position="145"/>
    </location>
</feature>
<dbReference type="InterPro" id="IPR006044">
    <property type="entry name" value="11S_seedstore_pln"/>
</dbReference>
<evidence type="ECO:0000313" key="8">
    <source>
        <dbReference type="EMBL" id="PIA45358.1"/>
    </source>
</evidence>
<evidence type="ECO:0000313" key="9">
    <source>
        <dbReference type="Proteomes" id="UP000230069"/>
    </source>
</evidence>
<protein>
    <recommendedName>
        <fullName evidence="7">Cupin type-1 domain-containing protein</fullName>
    </recommendedName>
</protein>